<reference evidence="15 16" key="1">
    <citation type="journal article" date="2019" name="Environ. Microbiol.">
        <title>Species interactions and distinct microbial communities in high Arctic permafrost affected cryosols are associated with the CH4 and CO2 gas fluxes.</title>
        <authorList>
            <person name="Altshuler I."/>
            <person name="Hamel J."/>
            <person name="Turney S."/>
            <person name="Magnuson E."/>
            <person name="Levesque R."/>
            <person name="Greer C."/>
            <person name="Whyte L.G."/>
        </authorList>
    </citation>
    <scope>NUCLEOTIDE SEQUENCE [LARGE SCALE GENOMIC DNA]</scope>
    <source>
        <strain evidence="15 16">E4</strain>
    </source>
</reference>
<dbReference type="Proteomes" id="UP000317663">
    <property type="component" value="Unassembled WGS sequence"/>
</dbReference>
<dbReference type="OrthoDB" id="9805628at2"/>
<protein>
    <recommendedName>
        <fullName evidence="11 12">Aminodeoxychorismate lyase</fullName>
        <ecNumber evidence="8 12">4.1.3.38</ecNumber>
    </recommendedName>
</protein>
<dbReference type="FunFam" id="3.20.10.10:FF:000002">
    <property type="entry name" value="D-alanine aminotransferase"/>
    <property type="match status" value="1"/>
</dbReference>
<evidence type="ECO:0000256" key="12">
    <source>
        <dbReference type="NCBIfam" id="TIGR03461"/>
    </source>
</evidence>
<keyword evidence="5" id="KW-0289">Folate biosynthesis</keyword>
<sequence>MWINGISASLLSASDRAAQFGDGSFTTARVTAGKIQFAEAHIERLKAASQRLMIEGADWTALEEEMAHAASMREEGVVKAIISRGEGGRGYSSQGCGSPTRIVSVSDYPGHYHQWRRLGVKLALSPVALGQNTLLAGIKHLNRLEQVMIRLHLDQTDAHEALVVDTSGMLVECCAANIFWRKGDQIFTPDLSASGVAGIMRSQIISLLEQSEIYTISVVKQPPDVLHDADEVIICNALMPILPVRQAQDWHFTSSQLYDFLHQVC</sequence>
<dbReference type="NCBIfam" id="TIGR03461">
    <property type="entry name" value="pabC_Proteo"/>
    <property type="match status" value="1"/>
</dbReference>
<evidence type="ECO:0000256" key="8">
    <source>
        <dbReference type="ARBA" id="ARBA00035676"/>
    </source>
</evidence>
<evidence type="ECO:0000256" key="10">
    <source>
        <dbReference type="ARBA" id="ARBA00054027"/>
    </source>
</evidence>
<evidence type="ECO:0000256" key="1">
    <source>
        <dbReference type="ARBA" id="ARBA00001933"/>
    </source>
</evidence>
<gene>
    <name evidence="15" type="ORF">EAH77_09870</name>
</gene>
<keyword evidence="4 14" id="KW-0663">Pyridoxal phosphate</keyword>
<comment type="subunit">
    <text evidence="3">Homodimer.</text>
</comment>
<accession>A0A502GKE2</accession>
<dbReference type="InterPro" id="IPR018300">
    <property type="entry name" value="Aminotrans_IV_CS"/>
</dbReference>
<comment type="similarity">
    <text evidence="2 13">Belongs to the class-IV pyridoxal-phosphate-dependent aminotransferase family.</text>
</comment>
<dbReference type="Gene3D" id="3.20.10.10">
    <property type="entry name" value="D-amino Acid Aminotransferase, subunit A, domain 2"/>
    <property type="match status" value="1"/>
</dbReference>
<dbReference type="PANTHER" id="PTHR42743:SF2">
    <property type="entry name" value="AMINODEOXYCHORISMATE LYASE"/>
    <property type="match status" value="1"/>
</dbReference>
<evidence type="ECO:0000256" key="2">
    <source>
        <dbReference type="ARBA" id="ARBA00009320"/>
    </source>
</evidence>
<dbReference type="EC" id="4.1.3.38" evidence="8 12"/>
<comment type="caution">
    <text evidence="15">The sequence shown here is derived from an EMBL/GenBank/DDBJ whole genome shotgun (WGS) entry which is preliminary data.</text>
</comment>
<comment type="function">
    <text evidence="10">Involved in the biosynthesis of p-aminobenzoate (PABA), a precursor of tetrahydrofolate. Converts 4-amino-4-deoxychorismate into 4-aminobenzoate (PABA) and pyruvate.</text>
</comment>
<dbReference type="CDD" id="cd01559">
    <property type="entry name" value="ADCL_like"/>
    <property type="match status" value="1"/>
</dbReference>
<comment type="pathway">
    <text evidence="7">Cofactor biosynthesis; tetrahydrofolate biosynthesis; 4-aminobenzoate from chorismate: step 2/2.</text>
</comment>
<comment type="catalytic activity">
    <reaction evidence="9">
        <text>4-amino-4-deoxychorismate = 4-aminobenzoate + pyruvate + H(+)</text>
        <dbReference type="Rhea" id="RHEA:16201"/>
        <dbReference type="ChEBI" id="CHEBI:15361"/>
        <dbReference type="ChEBI" id="CHEBI:15378"/>
        <dbReference type="ChEBI" id="CHEBI:17836"/>
        <dbReference type="ChEBI" id="CHEBI:58406"/>
        <dbReference type="EC" id="4.1.3.38"/>
    </reaction>
</comment>
<dbReference type="InterPro" id="IPR050571">
    <property type="entry name" value="Class-IV_PLP-Dep_Aminotrnsfr"/>
</dbReference>
<keyword evidence="6 15" id="KW-0456">Lyase</keyword>
<dbReference type="InterPro" id="IPR043131">
    <property type="entry name" value="BCAT-like_N"/>
</dbReference>
<evidence type="ECO:0000256" key="3">
    <source>
        <dbReference type="ARBA" id="ARBA00011738"/>
    </source>
</evidence>
<comment type="cofactor">
    <cofactor evidence="1 14">
        <name>pyridoxal 5'-phosphate</name>
        <dbReference type="ChEBI" id="CHEBI:597326"/>
    </cofactor>
</comment>
<dbReference type="AlphaFoldDB" id="A0A502GKE2"/>
<dbReference type="NCBIfam" id="NF004761">
    <property type="entry name" value="PRK06092.1"/>
    <property type="match status" value="1"/>
</dbReference>
<evidence type="ECO:0000256" key="4">
    <source>
        <dbReference type="ARBA" id="ARBA00022898"/>
    </source>
</evidence>
<dbReference type="GO" id="GO:0008696">
    <property type="term" value="F:4-amino-4-deoxychorismate lyase activity"/>
    <property type="evidence" value="ECO:0007669"/>
    <property type="project" value="UniProtKB-UniRule"/>
</dbReference>
<dbReference type="GO" id="GO:0030170">
    <property type="term" value="F:pyridoxal phosphate binding"/>
    <property type="evidence" value="ECO:0007669"/>
    <property type="project" value="InterPro"/>
</dbReference>
<name>A0A502GKE2_9GAMM</name>
<dbReference type="GO" id="GO:0005829">
    <property type="term" value="C:cytosol"/>
    <property type="evidence" value="ECO:0007669"/>
    <property type="project" value="TreeGrafter"/>
</dbReference>
<dbReference type="RefSeq" id="WP_140472120.1">
    <property type="nucleotide sequence ID" value="NZ_RCZD01000004.1"/>
</dbReference>
<dbReference type="GO" id="GO:0046656">
    <property type="term" value="P:folic acid biosynthetic process"/>
    <property type="evidence" value="ECO:0007669"/>
    <property type="project" value="UniProtKB-KW"/>
</dbReference>
<dbReference type="PROSITE" id="PS00770">
    <property type="entry name" value="AA_TRANSFER_CLASS_4"/>
    <property type="match status" value="1"/>
</dbReference>
<evidence type="ECO:0000256" key="6">
    <source>
        <dbReference type="ARBA" id="ARBA00023239"/>
    </source>
</evidence>
<dbReference type="EMBL" id="RCZD01000004">
    <property type="protein sequence ID" value="TPG62767.1"/>
    <property type="molecule type" value="Genomic_DNA"/>
</dbReference>
<evidence type="ECO:0000313" key="15">
    <source>
        <dbReference type="EMBL" id="TPG62767.1"/>
    </source>
</evidence>
<keyword evidence="16" id="KW-1185">Reference proteome</keyword>
<evidence type="ECO:0000313" key="16">
    <source>
        <dbReference type="Proteomes" id="UP000317663"/>
    </source>
</evidence>
<dbReference type="Gene3D" id="3.30.470.10">
    <property type="match status" value="1"/>
</dbReference>
<organism evidence="15 16">
    <name type="scientific">Ewingella americana</name>
    <dbReference type="NCBI Taxonomy" id="41202"/>
    <lineage>
        <taxon>Bacteria</taxon>
        <taxon>Pseudomonadati</taxon>
        <taxon>Pseudomonadota</taxon>
        <taxon>Gammaproteobacteria</taxon>
        <taxon>Enterobacterales</taxon>
        <taxon>Yersiniaceae</taxon>
        <taxon>Ewingella</taxon>
    </lineage>
</organism>
<dbReference type="InterPro" id="IPR036038">
    <property type="entry name" value="Aminotransferase-like"/>
</dbReference>
<evidence type="ECO:0000256" key="11">
    <source>
        <dbReference type="ARBA" id="ARBA00069174"/>
    </source>
</evidence>
<evidence type="ECO:0000256" key="9">
    <source>
        <dbReference type="ARBA" id="ARBA00049529"/>
    </source>
</evidence>
<evidence type="ECO:0000256" key="14">
    <source>
        <dbReference type="RuleBase" id="RU004516"/>
    </source>
</evidence>
<dbReference type="InterPro" id="IPR001544">
    <property type="entry name" value="Aminotrans_IV"/>
</dbReference>
<dbReference type="InterPro" id="IPR017824">
    <property type="entry name" value="Aminodeoxychorismate_lyase_IV"/>
</dbReference>
<dbReference type="Pfam" id="PF01063">
    <property type="entry name" value="Aminotran_4"/>
    <property type="match status" value="1"/>
</dbReference>
<dbReference type="PANTHER" id="PTHR42743">
    <property type="entry name" value="AMINO-ACID AMINOTRANSFERASE"/>
    <property type="match status" value="1"/>
</dbReference>
<dbReference type="InterPro" id="IPR043132">
    <property type="entry name" value="BCAT-like_C"/>
</dbReference>
<evidence type="ECO:0000256" key="13">
    <source>
        <dbReference type="RuleBase" id="RU004106"/>
    </source>
</evidence>
<evidence type="ECO:0000256" key="5">
    <source>
        <dbReference type="ARBA" id="ARBA00022909"/>
    </source>
</evidence>
<proteinExistence type="inferred from homology"/>
<dbReference type="GO" id="GO:0008153">
    <property type="term" value="P:4-aminobenzoate biosynthetic process"/>
    <property type="evidence" value="ECO:0007669"/>
    <property type="project" value="UniProtKB-UniRule"/>
</dbReference>
<dbReference type="SUPFAM" id="SSF56752">
    <property type="entry name" value="D-aminoacid aminotransferase-like PLP-dependent enzymes"/>
    <property type="match status" value="1"/>
</dbReference>
<evidence type="ECO:0000256" key="7">
    <source>
        <dbReference type="ARBA" id="ARBA00035633"/>
    </source>
</evidence>